<dbReference type="PATRIC" id="fig|1400520.3.peg.1506"/>
<dbReference type="AlphaFoldDB" id="W6T908"/>
<gene>
    <name evidence="2" type="ORF">LFAB_07685</name>
</gene>
<dbReference type="SUPFAM" id="SSF159888">
    <property type="entry name" value="YdhG-like"/>
    <property type="match status" value="1"/>
</dbReference>
<reference evidence="2 3" key="1">
    <citation type="journal article" date="2014" name="Genome Announc.">
        <title>Genome Sequence of Lactobacillus fabifermentans Strain T30PCM01, Isolated from Fermenting Grape Marc.</title>
        <authorList>
            <person name="Treu L."/>
            <person name="Vendramin V."/>
            <person name="Bovo B."/>
            <person name="Giacomini A."/>
            <person name="Corich V."/>
            <person name="Campanaro S."/>
        </authorList>
    </citation>
    <scope>NUCLEOTIDE SEQUENCE [LARGE SCALE GENOMIC DNA]</scope>
    <source>
        <strain evidence="2 3">T30PCM01</strain>
    </source>
</reference>
<dbReference type="eggNOG" id="COG5646">
    <property type="taxonomic scope" value="Bacteria"/>
</dbReference>
<comment type="caution">
    <text evidence="2">The sequence shown here is derived from an EMBL/GenBank/DDBJ whole genome shotgun (WGS) entry which is preliminary data.</text>
</comment>
<proteinExistence type="predicted"/>
<feature type="domain" description="YdhG-like" evidence="1">
    <location>
        <begin position="41"/>
        <end position="135"/>
    </location>
</feature>
<evidence type="ECO:0000259" key="1">
    <source>
        <dbReference type="Pfam" id="PF08818"/>
    </source>
</evidence>
<dbReference type="EMBL" id="AWWK01000034">
    <property type="protein sequence ID" value="ETY74338.1"/>
    <property type="molecule type" value="Genomic_DNA"/>
</dbReference>
<evidence type="ECO:0000313" key="2">
    <source>
        <dbReference type="EMBL" id="ETY74338.1"/>
    </source>
</evidence>
<dbReference type="Gene3D" id="3.90.1150.200">
    <property type="match status" value="1"/>
</dbReference>
<name>W6T908_9LACO</name>
<dbReference type="Proteomes" id="UP000019247">
    <property type="component" value="Unassembled WGS sequence"/>
</dbReference>
<dbReference type="InterPro" id="IPR014922">
    <property type="entry name" value="YdhG-like"/>
</dbReference>
<evidence type="ECO:0000313" key="3">
    <source>
        <dbReference type="Proteomes" id="UP000019247"/>
    </source>
</evidence>
<dbReference type="Pfam" id="PF08818">
    <property type="entry name" value="DUF1801"/>
    <property type="match status" value="1"/>
</dbReference>
<organism evidence="2 3">
    <name type="scientific">Lactiplantibacillus fabifermentans T30PCM01</name>
    <dbReference type="NCBI Taxonomy" id="1400520"/>
    <lineage>
        <taxon>Bacteria</taxon>
        <taxon>Bacillati</taxon>
        <taxon>Bacillota</taxon>
        <taxon>Bacilli</taxon>
        <taxon>Lactobacillales</taxon>
        <taxon>Lactobacillaceae</taxon>
        <taxon>Lactiplantibacillus</taxon>
    </lineage>
</organism>
<accession>W6T908</accession>
<sequence length="151" mass="17325">MRLNAFFIKINQKRGNLMSTNLLPKLTDFTAFTDAMPDAAQRDQFVTVLNWVTTTFPQLTPRFAWNQPMFTDHGTFIIGFSVAKAHFNVALEAAPLDYFREQITAGGDHTTKMLWQINYDGPINYDLLTTAIKYNLTTKKDVTSFWRPKGH</sequence>
<protein>
    <recommendedName>
        <fullName evidence="1">YdhG-like domain-containing protein</fullName>
    </recommendedName>
</protein>
<dbReference type="HOGENOM" id="CLU_162718_0_0_9"/>